<feature type="region of interest" description="Disordered" evidence="1">
    <location>
        <begin position="120"/>
        <end position="173"/>
    </location>
</feature>
<feature type="region of interest" description="Disordered" evidence="1">
    <location>
        <begin position="83"/>
        <end position="105"/>
    </location>
</feature>
<organism evidence="2 3">
    <name type="scientific">Dictyostelium discoideum</name>
    <name type="common">Social amoeba</name>
    <dbReference type="NCBI Taxonomy" id="44689"/>
    <lineage>
        <taxon>Eukaryota</taxon>
        <taxon>Amoebozoa</taxon>
        <taxon>Evosea</taxon>
        <taxon>Eumycetozoa</taxon>
        <taxon>Dictyostelia</taxon>
        <taxon>Dictyosteliales</taxon>
        <taxon>Dictyosteliaceae</taxon>
        <taxon>Dictyostelium</taxon>
    </lineage>
</organism>
<dbReference type="eggNOG" id="ENOG502RG3M">
    <property type="taxonomic scope" value="Eukaryota"/>
</dbReference>
<feature type="compositionally biased region" description="Low complexity" evidence="1">
    <location>
        <begin position="128"/>
        <end position="142"/>
    </location>
</feature>
<dbReference type="HOGENOM" id="CLU_675156_0_0_1"/>
<feature type="region of interest" description="Disordered" evidence="1">
    <location>
        <begin position="226"/>
        <end position="288"/>
    </location>
</feature>
<comment type="caution">
    <text evidence="2">The sequence shown here is derived from an EMBL/GenBank/DDBJ whole genome shotgun (WGS) entry which is preliminary data.</text>
</comment>
<dbReference type="VEuPathDB" id="AmoebaDB:DDB_G0286757"/>
<dbReference type="PaxDb" id="44689-DDB0187133"/>
<accession>Q54L99</accession>
<feature type="region of interest" description="Disordered" evidence="1">
    <location>
        <begin position="385"/>
        <end position="408"/>
    </location>
</feature>
<dbReference type="GeneID" id="8625802"/>
<evidence type="ECO:0000313" key="2">
    <source>
        <dbReference type="EMBL" id="EAL64134.1"/>
    </source>
</evidence>
<proteinExistence type="predicted"/>
<dbReference type="OMA" id="IRISSDW"/>
<feature type="compositionally biased region" description="Low complexity" evidence="1">
    <location>
        <begin position="152"/>
        <end position="165"/>
    </location>
</feature>
<name>Q54L99_DICDI</name>
<dbReference type="EMBL" id="AAFI02000089">
    <property type="protein sequence ID" value="EAL64134.1"/>
    <property type="molecule type" value="Genomic_DNA"/>
</dbReference>
<evidence type="ECO:0000313" key="3">
    <source>
        <dbReference type="Proteomes" id="UP000002195"/>
    </source>
</evidence>
<feature type="compositionally biased region" description="Low complexity" evidence="1">
    <location>
        <begin position="237"/>
        <end position="288"/>
    </location>
</feature>
<evidence type="ECO:0000256" key="1">
    <source>
        <dbReference type="SAM" id="MobiDB-lite"/>
    </source>
</evidence>
<dbReference type="KEGG" id="ddi:DDB_G0286757"/>
<dbReference type="FunCoup" id="Q54L99">
    <property type="interactions" value="435"/>
</dbReference>
<dbReference type="dictyBase" id="DDB_G0286757"/>
<dbReference type="RefSeq" id="XP_637662.1">
    <property type="nucleotide sequence ID" value="XM_632570.1"/>
</dbReference>
<feature type="compositionally biased region" description="Pro residues" evidence="1">
    <location>
        <begin position="385"/>
        <end position="398"/>
    </location>
</feature>
<dbReference type="Proteomes" id="UP000002195">
    <property type="component" value="Unassembled WGS sequence"/>
</dbReference>
<keyword evidence="3" id="KW-1185">Reference proteome</keyword>
<gene>
    <name evidence="2" type="ORF">DDB_G0286757</name>
</gene>
<protein>
    <submittedName>
        <fullName evidence="2">Uncharacterized protein</fullName>
    </submittedName>
</protein>
<sequence length="408" mass="42443">MEKRNTEQVQNDAKTEATNMYKYVVCEAMLSPNSIPVHLSEPFNINVEFIRISQDWVDLELLDKSQQIVEKIKINAITSAELSNNSNPLSSSGGGGGNGTPILTRSNSILNRGALGSNSSSDDLLANGSSPIGSPKSSSKASMLLGLDENESSLSSSPSSSSSPKSSKKSENKNAVLSPKFGLLARSASNNLLSVNKLEKLDQPLSPTLSGSPSLNVVGSGGGGGGGGGYLTSPPLNISGSSPMLSSSNGSLNSSNGSLSISPSNISSPRGFNINNNNSNSNSSSDQFMLSSSVGSSSVLSQSIGGTSISSSGVSGTLHYNQGFTIVTKNINYTFNAPDRDGINHIMNSVKMLAMGRPHQEQLQLTFDAIVESLIISQTCKIPTIPPLPTSPPPPPPLLQITNKQSEA</sequence>
<dbReference type="InParanoid" id="Q54L99"/>
<dbReference type="AlphaFoldDB" id="Q54L99"/>
<reference evidence="2 3" key="1">
    <citation type="journal article" date="2005" name="Nature">
        <title>The genome of the social amoeba Dictyostelium discoideum.</title>
        <authorList>
            <consortium name="The Dictyostelium discoideum Sequencing Consortium"/>
            <person name="Eichinger L."/>
            <person name="Pachebat J.A."/>
            <person name="Glockner G."/>
            <person name="Rajandream M.A."/>
            <person name="Sucgang R."/>
            <person name="Berriman M."/>
            <person name="Song J."/>
            <person name="Olsen R."/>
            <person name="Szafranski K."/>
            <person name="Xu Q."/>
            <person name="Tunggal B."/>
            <person name="Kummerfeld S."/>
            <person name="Madera M."/>
            <person name="Konfortov B.A."/>
            <person name="Rivero F."/>
            <person name="Bankier A.T."/>
            <person name="Lehmann R."/>
            <person name="Hamlin N."/>
            <person name="Davies R."/>
            <person name="Gaudet P."/>
            <person name="Fey P."/>
            <person name="Pilcher K."/>
            <person name="Chen G."/>
            <person name="Saunders D."/>
            <person name="Sodergren E."/>
            <person name="Davis P."/>
            <person name="Kerhornou A."/>
            <person name="Nie X."/>
            <person name="Hall N."/>
            <person name="Anjard C."/>
            <person name="Hemphill L."/>
            <person name="Bason N."/>
            <person name="Farbrother P."/>
            <person name="Desany B."/>
            <person name="Just E."/>
            <person name="Morio T."/>
            <person name="Rost R."/>
            <person name="Churcher C."/>
            <person name="Cooper J."/>
            <person name="Haydock S."/>
            <person name="van Driessche N."/>
            <person name="Cronin A."/>
            <person name="Goodhead I."/>
            <person name="Muzny D."/>
            <person name="Mourier T."/>
            <person name="Pain A."/>
            <person name="Lu M."/>
            <person name="Harper D."/>
            <person name="Lindsay R."/>
            <person name="Hauser H."/>
            <person name="James K."/>
            <person name="Quiles M."/>
            <person name="Madan Babu M."/>
            <person name="Saito T."/>
            <person name="Buchrieser C."/>
            <person name="Wardroper A."/>
            <person name="Felder M."/>
            <person name="Thangavelu M."/>
            <person name="Johnson D."/>
            <person name="Knights A."/>
            <person name="Loulseged H."/>
            <person name="Mungall K."/>
            <person name="Oliver K."/>
            <person name="Price C."/>
            <person name="Quail M.A."/>
            <person name="Urushihara H."/>
            <person name="Hernandez J."/>
            <person name="Rabbinowitsch E."/>
            <person name="Steffen D."/>
            <person name="Sanders M."/>
            <person name="Ma J."/>
            <person name="Kohara Y."/>
            <person name="Sharp S."/>
            <person name="Simmonds M."/>
            <person name="Spiegler S."/>
            <person name="Tivey A."/>
            <person name="Sugano S."/>
            <person name="White B."/>
            <person name="Walker D."/>
            <person name="Woodward J."/>
            <person name="Winckler T."/>
            <person name="Tanaka Y."/>
            <person name="Shaulsky G."/>
            <person name="Schleicher M."/>
            <person name="Weinstock G."/>
            <person name="Rosenthal A."/>
            <person name="Cox E.C."/>
            <person name="Chisholm R.L."/>
            <person name="Gibbs R."/>
            <person name="Loomis W.F."/>
            <person name="Platzer M."/>
            <person name="Kay R.R."/>
            <person name="Williams J."/>
            <person name="Dear P.H."/>
            <person name="Noegel A.A."/>
            <person name="Barrell B."/>
            <person name="Kuspa A."/>
        </authorList>
    </citation>
    <scope>NUCLEOTIDE SEQUENCE [LARGE SCALE GENOMIC DNA]</scope>
    <source>
        <strain evidence="2 3">AX4</strain>
    </source>
</reference>